<dbReference type="SUPFAM" id="SSF54506">
    <property type="entry name" value="Diaminopimelate epimerase-like"/>
    <property type="match status" value="1"/>
</dbReference>
<protein>
    <submittedName>
        <fullName evidence="3">Protein kinase domain-containing protein</fullName>
    </submittedName>
</protein>
<keyword evidence="3" id="KW-0418">Kinase</keyword>
<dbReference type="EMBL" id="BLLF01002291">
    <property type="protein sequence ID" value="GFH23514.1"/>
    <property type="molecule type" value="Genomic_DNA"/>
</dbReference>
<comment type="caution">
    <text evidence="3">The sequence shown here is derived from an EMBL/GenBank/DDBJ whole genome shotgun (WGS) entry which is preliminary data.</text>
</comment>
<evidence type="ECO:0000313" key="4">
    <source>
        <dbReference type="Proteomes" id="UP000485058"/>
    </source>
</evidence>
<evidence type="ECO:0000313" key="3">
    <source>
        <dbReference type="EMBL" id="GFH23514.1"/>
    </source>
</evidence>
<dbReference type="GO" id="GO:0005737">
    <property type="term" value="C:cytoplasm"/>
    <property type="evidence" value="ECO:0007669"/>
    <property type="project" value="TreeGrafter"/>
</dbReference>
<accession>A0A699ZXT3</accession>
<dbReference type="Pfam" id="PF02567">
    <property type="entry name" value="PhzC-PhzF"/>
    <property type="match status" value="1"/>
</dbReference>
<gene>
    <name evidence="3" type="ORF">HaLaN_21136</name>
</gene>
<comment type="similarity">
    <text evidence="1">Belongs to the PhzF family.</text>
</comment>
<dbReference type="AlphaFoldDB" id="A0A699ZXT3"/>
<sequence>MAHAAAIDSLASQLAKQLAGASMVLLALVHALTGASLPHPLTLTHGLITGCCGACSAAGVAAGGGGSRVPAMLALCFIVRQLRGLLKTWLNFITAVTGQVAGVEVLSLCALSAATPRCVISTLLSVSSAGLACLSRICRQCHAIQNGWECNTGLDASRTKSGVVNMGPRLVPLWQPGGSAVDISHFKEHDRFRLRFFTPSTEVPLCGHATFASAATLFQAIHEVLYAGDTMKYLMICLPPGTSQQQLEAIQPDFAAMLSCASGEHIRCVILTCRAGRGGAQRPHAGVTSSLGKAQADLSSHPWIAMNTELWTTMLV</sequence>
<dbReference type="Gene3D" id="3.10.310.10">
    <property type="entry name" value="Diaminopimelate Epimerase, Chain A, domain 1"/>
    <property type="match status" value="1"/>
</dbReference>
<organism evidence="3 4">
    <name type="scientific">Haematococcus lacustris</name>
    <name type="common">Green alga</name>
    <name type="synonym">Haematococcus pluvialis</name>
    <dbReference type="NCBI Taxonomy" id="44745"/>
    <lineage>
        <taxon>Eukaryota</taxon>
        <taxon>Viridiplantae</taxon>
        <taxon>Chlorophyta</taxon>
        <taxon>core chlorophytes</taxon>
        <taxon>Chlorophyceae</taxon>
        <taxon>CS clade</taxon>
        <taxon>Chlamydomonadales</taxon>
        <taxon>Haematococcaceae</taxon>
        <taxon>Haematococcus</taxon>
    </lineage>
</organism>
<name>A0A699ZXT3_HAELA</name>
<evidence type="ECO:0000256" key="1">
    <source>
        <dbReference type="ARBA" id="ARBA00008270"/>
    </source>
</evidence>
<reference evidence="3 4" key="1">
    <citation type="submission" date="2020-02" db="EMBL/GenBank/DDBJ databases">
        <title>Draft genome sequence of Haematococcus lacustris strain NIES-144.</title>
        <authorList>
            <person name="Morimoto D."/>
            <person name="Nakagawa S."/>
            <person name="Yoshida T."/>
            <person name="Sawayama S."/>
        </authorList>
    </citation>
    <scope>NUCLEOTIDE SEQUENCE [LARGE SCALE GENOMIC DNA]</scope>
    <source>
        <strain evidence="3 4">NIES-144</strain>
    </source>
</reference>
<keyword evidence="2" id="KW-0413">Isomerase</keyword>
<dbReference type="GO" id="GO:0016853">
    <property type="term" value="F:isomerase activity"/>
    <property type="evidence" value="ECO:0007669"/>
    <property type="project" value="UniProtKB-KW"/>
</dbReference>
<dbReference type="InterPro" id="IPR003719">
    <property type="entry name" value="Phenazine_PhzF-like"/>
</dbReference>
<dbReference type="PANTHER" id="PTHR13774:SF17">
    <property type="entry name" value="PHENAZINE BIOSYNTHESIS-LIKE DOMAIN-CONTAINING PROTEIN"/>
    <property type="match status" value="1"/>
</dbReference>
<dbReference type="GO" id="GO:0016301">
    <property type="term" value="F:kinase activity"/>
    <property type="evidence" value="ECO:0007669"/>
    <property type="project" value="UniProtKB-KW"/>
</dbReference>
<keyword evidence="4" id="KW-1185">Reference proteome</keyword>
<dbReference type="PANTHER" id="PTHR13774">
    <property type="entry name" value="PHENAZINE BIOSYNTHESIS PROTEIN"/>
    <property type="match status" value="1"/>
</dbReference>
<evidence type="ECO:0000256" key="2">
    <source>
        <dbReference type="ARBA" id="ARBA00023235"/>
    </source>
</evidence>
<dbReference type="Proteomes" id="UP000485058">
    <property type="component" value="Unassembled WGS sequence"/>
</dbReference>
<keyword evidence="3" id="KW-0808">Transferase</keyword>
<proteinExistence type="inferred from homology"/>